<keyword evidence="2" id="KW-0472">Membrane</keyword>
<keyword evidence="2" id="KW-0812">Transmembrane</keyword>
<keyword evidence="2" id="KW-1133">Transmembrane helix</keyword>
<evidence type="ECO:0000256" key="1">
    <source>
        <dbReference type="ARBA" id="ARBA00022801"/>
    </source>
</evidence>
<keyword evidence="1 4" id="KW-0378">Hydrolase</keyword>
<dbReference type="EMBL" id="JAWWNJ010000023">
    <property type="protein sequence ID" value="KAK7032824.1"/>
    <property type="molecule type" value="Genomic_DNA"/>
</dbReference>
<accession>A0AAW0C0Z0</accession>
<keyword evidence="5" id="KW-1185">Reference proteome</keyword>
<protein>
    <submittedName>
        <fullName evidence="4">Alpha/Beta hydrolase protein</fullName>
    </submittedName>
</protein>
<dbReference type="InterPro" id="IPR013094">
    <property type="entry name" value="AB_hydrolase_3"/>
</dbReference>
<proteinExistence type="predicted"/>
<dbReference type="Gene3D" id="3.40.50.1820">
    <property type="entry name" value="alpha/beta hydrolase"/>
    <property type="match status" value="1"/>
</dbReference>
<dbReference type="GO" id="GO:0016787">
    <property type="term" value="F:hydrolase activity"/>
    <property type="evidence" value="ECO:0007669"/>
    <property type="project" value="UniProtKB-KW"/>
</dbReference>
<sequence>MPFKYRRQPLKAIYLLVSALFLLLRIPFWTLRNLFPSWRPRRQWSLARSLLVELINAATAIMLSTTLPSAEPLERLKGNSNFVWVEPAAHLVTGEVRRFTELNGVEAARTGVFWYSRNHPQEKVGQRAYSGEKVLYLLHGGGFVMGSAAPSFLPTATICKGLLQTVPHLSRIFALEYRLSSGPPFPSTNSFPASLIDAIAGYRYLIEDAGFPPCDIIVCGDSAGGILAYQLTRYLTTDANANTNLAGVGTLLLLSPSADSALRRNTPSMCENTRSDYVRTWFDAAYGVHALLGSLPPDELDKPWLSPGSLMFADDAIKGLFKAFPPTCILAGEAEMSRDSMRVLKRRMAADMGDDKVTYVEVANAPHDFLALEMLEPERSEGLRRVAAWISGVV</sequence>
<dbReference type="SUPFAM" id="SSF53474">
    <property type="entry name" value="alpha/beta-Hydrolases"/>
    <property type="match status" value="1"/>
</dbReference>
<dbReference type="InterPro" id="IPR029058">
    <property type="entry name" value="AB_hydrolase_fold"/>
</dbReference>
<evidence type="ECO:0000256" key="2">
    <source>
        <dbReference type="SAM" id="Phobius"/>
    </source>
</evidence>
<feature type="domain" description="Alpha/beta hydrolase fold-3" evidence="3">
    <location>
        <begin position="137"/>
        <end position="370"/>
    </location>
</feature>
<dbReference type="AlphaFoldDB" id="A0AAW0C0Z0"/>
<dbReference type="Pfam" id="PF07859">
    <property type="entry name" value="Abhydrolase_3"/>
    <property type="match status" value="1"/>
</dbReference>
<dbReference type="PANTHER" id="PTHR48081">
    <property type="entry name" value="AB HYDROLASE SUPERFAMILY PROTEIN C4A8.06C"/>
    <property type="match status" value="1"/>
</dbReference>
<evidence type="ECO:0000313" key="4">
    <source>
        <dbReference type="EMBL" id="KAK7032824.1"/>
    </source>
</evidence>
<organism evidence="4 5">
    <name type="scientific">Favolaschia claudopus</name>
    <dbReference type="NCBI Taxonomy" id="2862362"/>
    <lineage>
        <taxon>Eukaryota</taxon>
        <taxon>Fungi</taxon>
        <taxon>Dikarya</taxon>
        <taxon>Basidiomycota</taxon>
        <taxon>Agaricomycotina</taxon>
        <taxon>Agaricomycetes</taxon>
        <taxon>Agaricomycetidae</taxon>
        <taxon>Agaricales</taxon>
        <taxon>Marasmiineae</taxon>
        <taxon>Mycenaceae</taxon>
        <taxon>Favolaschia</taxon>
    </lineage>
</organism>
<evidence type="ECO:0000259" key="3">
    <source>
        <dbReference type="Pfam" id="PF07859"/>
    </source>
</evidence>
<comment type="caution">
    <text evidence="4">The sequence shown here is derived from an EMBL/GenBank/DDBJ whole genome shotgun (WGS) entry which is preliminary data.</text>
</comment>
<feature type="transmembrane region" description="Helical" evidence="2">
    <location>
        <begin position="12"/>
        <end position="30"/>
    </location>
</feature>
<dbReference type="InterPro" id="IPR050300">
    <property type="entry name" value="GDXG_lipolytic_enzyme"/>
</dbReference>
<dbReference type="PANTHER" id="PTHR48081:SF8">
    <property type="entry name" value="ALPHA_BETA HYDROLASE FOLD-3 DOMAIN-CONTAINING PROTEIN-RELATED"/>
    <property type="match status" value="1"/>
</dbReference>
<dbReference type="Proteomes" id="UP001362999">
    <property type="component" value="Unassembled WGS sequence"/>
</dbReference>
<evidence type="ECO:0000313" key="5">
    <source>
        <dbReference type="Proteomes" id="UP001362999"/>
    </source>
</evidence>
<gene>
    <name evidence="4" type="ORF">R3P38DRAFT_772641</name>
</gene>
<reference evidence="4 5" key="1">
    <citation type="journal article" date="2024" name="J Genomics">
        <title>Draft genome sequencing and assembly of Favolaschia claudopus CIRM-BRFM 2984 isolated from oak limbs.</title>
        <authorList>
            <person name="Navarro D."/>
            <person name="Drula E."/>
            <person name="Chaduli D."/>
            <person name="Cazenave R."/>
            <person name="Ahrendt S."/>
            <person name="Wang J."/>
            <person name="Lipzen A."/>
            <person name="Daum C."/>
            <person name="Barry K."/>
            <person name="Grigoriev I.V."/>
            <person name="Favel A."/>
            <person name="Rosso M.N."/>
            <person name="Martin F."/>
        </authorList>
    </citation>
    <scope>NUCLEOTIDE SEQUENCE [LARGE SCALE GENOMIC DNA]</scope>
    <source>
        <strain evidence="4 5">CIRM-BRFM 2984</strain>
    </source>
</reference>
<name>A0AAW0C0Z0_9AGAR</name>